<dbReference type="SUPFAM" id="SSF56801">
    <property type="entry name" value="Acetyl-CoA synthetase-like"/>
    <property type="match status" value="1"/>
</dbReference>
<dbReference type="Proteomes" id="UP000005038">
    <property type="component" value="Unassembled WGS sequence"/>
</dbReference>
<dbReference type="InterPro" id="IPR020802">
    <property type="entry name" value="TesA-like"/>
</dbReference>
<comment type="caution">
    <text evidence="5">The sequence shown here is derived from an EMBL/GenBank/DDBJ whole genome shotgun (WGS) entry which is preliminary data.</text>
</comment>
<protein>
    <submittedName>
        <fullName evidence="5">Non-ribosomal peptidase synthetase</fullName>
    </submittedName>
</protein>
<dbReference type="GO" id="GO:0043041">
    <property type="term" value="P:amino acid activation for nonribosomal peptide biosynthetic process"/>
    <property type="evidence" value="ECO:0007669"/>
    <property type="project" value="TreeGrafter"/>
</dbReference>
<dbReference type="InterPro" id="IPR009081">
    <property type="entry name" value="PP-bd_ACP"/>
</dbReference>
<dbReference type="InterPro" id="IPR020845">
    <property type="entry name" value="AMP-binding_CS"/>
</dbReference>
<dbReference type="Pfam" id="PF13193">
    <property type="entry name" value="AMP-binding_C"/>
    <property type="match status" value="1"/>
</dbReference>
<evidence type="ECO:0000259" key="4">
    <source>
        <dbReference type="PROSITE" id="PS50075"/>
    </source>
</evidence>
<dbReference type="OrthoDB" id="2472181at2"/>
<dbReference type="InterPro" id="IPR036736">
    <property type="entry name" value="ACP-like_sf"/>
</dbReference>
<accession>H5TRF1</accession>
<dbReference type="PANTHER" id="PTHR45527">
    <property type="entry name" value="NONRIBOSOMAL PEPTIDE SYNTHETASE"/>
    <property type="match status" value="1"/>
</dbReference>
<feature type="domain" description="Carrier" evidence="4">
    <location>
        <begin position="529"/>
        <end position="604"/>
    </location>
</feature>
<organism evidence="5 6">
    <name type="scientific">Gordonia otitidis (strain DSM 44809 / CCUG 52243 / JCM 12355 / NBRC 100426 / IFM 10032)</name>
    <dbReference type="NCBI Taxonomy" id="1108044"/>
    <lineage>
        <taxon>Bacteria</taxon>
        <taxon>Bacillati</taxon>
        <taxon>Actinomycetota</taxon>
        <taxon>Actinomycetes</taxon>
        <taxon>Mycobacteriales</taxon>
        <taxon>Gordoniaceae</taxon>
        <taxon>Gordonia</taxon>
    </lineage>
</organism>
<proteinExistence type="predicted"/>
<dbReference type="Pfam" id="PF00975">
    <property type="entry name" value="Thioesterase"/>
    <property type="match status" value="1"/>
</dbReference>
<keyword evidence="6" id="KW-1185">Reference proteome</keyword>
<dbReference type="EMBL" id="BAFB01000193">
    <property type="protein sequence ID" value="GAB36059.1"/>
    <property type="molecule type" value="Genomic_DNA"/>
</dbReference>
<dbReference type="PROSITE" id="PS00012">
    <property type="entry name" value="PHOSPHOPANTETHEINE"/>
    <property type="match status" value="1"/>
</dbReference>
<name>H5TRF1_GORO1</name>
<gene>
    <name evidence="5" type="ORF">GOOTI_193_00060</name>
</gene>
<comment type="cofactor">
    <cofactor evidence="1">
        <name>pantetheine 4'-phosphate</name>
        <dbReference type="ChEBI" id="CHEBI:47942"/>
    </cofactor>
</comment>
<dbReference type="InterPro" id="IPR042099">
    <property type="entry name" value="ANL_N_sf"/>
</dbReference>
<dbReference type="InterPro" id="IPR045851">
    <property type="entry name" value="AMP-bd_C_sf"/>
</dbReference>
<evidence type="ECO:0000313" key="5">
    <source>
        <dbReference type="EMBL" id="GAB36059.1"/>
    </source>
</evidence>
<dbReference type="Pfam" id="PF00501">
    <property type="entry name" value="AMP-binding"/>
    <property type="match status" value="1"/>
</dbReference>
<dbReference type="InterPro" id="IPR020806">
    <property type="entry name" value="PKS_PP-bd"/>
</dbReference>
<dbReference type="InterPro" id="IPR025110">
    <property type="entry name" value="AMP-bd_C"/>
</dbReference>
<keyword evidence="2" id="KW-0596">Phosphopantetheine</keyword>
<dbReference type="InterPro" id="IPR029058">
    <property type="entry name" value="AB_hydrolase_fold"/>
</dbReference>
<dbReference type="GO" id="GO:0031177">
    <property type="term" value="F:phosphopantetheine binding"/>
    <property type="evidence" value="ECO:0007669"/>
    <property type="project" value="InterPro"/>
</dbReference>
<dbReference type="SUPFAM" id="SSF53474">
    <property type="entry name" value="alpha/beta-Hydrolases"/>
    <property type="match status" value="1"/>
</dbReference>
<evidence type="ECO:0000313" key="6">
    <source>
        <dbReference type="Proteomes" id="UP000005038"/>
    </source>
</evidence>
<evidence type="ECO:0000256" key="3">
    <source>
        <dbReference type="ARBA" id="ARBA00022553"/>
    </source>
</evidence>
<dbReference type="Gene3D" id="3.40.50.1820">
    <property type="entry name" value="alpha/beta hydrolase"/>
    <property type="match status" value="1"/>
</dbReference>
<evidence type="ECO:0000256" key="1">
    <source>
        <dbReference type="ARBA" id="ARBA00001957"/>
    </source>
</evidence>
<dbReference type="SMART" id="SM00823">
    <property type="entry name" value="PKS_PP"/>
    <property type="match status" value="1"/>
</dbReference>
<dbReference type="PROSITE" id="PS50075">
    <property type="entry name" value="CARRIER"/>
    <property type="match status" value="1"/>
</dbReference>
<dbReference type="GO" id="GO:0005737">
    <property type="term" value="C:cytoplasm"/>
    <property type="evidence" value="ECO:0007669"/>
    <property type="project" value="TreeGrafter"/>
</dbReference>
<dbReference type="GO" id="GO:0044550">
    <property type="term" value="P:secondary metabolite biosynthetic process"/>
    <property type="evidence" value="ECO:0007669"/>
    <property type="project" value="TreeGrafter"/>
</dbReference>
<dbReference type="PROSITE" id="PS00455">
    <property type="entry name" value="AMP_BINDING"/>
    <property type="match status" value="1"/>
</dbReference>
<dbReference type="PANTHER" id="PTHR45527:SF1">
    <property type="entry name" value="FATTY ACID SYNTHASE"/>
    <property type="match status" value="1"/>
</dbReference>
<dbReference type="Gene3D" id="3.30.300.30">
    <property type="match status" value="1"/>
</dbReference>
<dbReference type="InterPro" id="IPR001031">
    <property type="entry name" value="Thioesterase"/>
</dbReference>
<dbReference type="RefSeq" id="WP_007240243.1">
    <property type="nucleotide sequence ID" value="NZ_BAFB01000193.1"/>
</dbReference>
<dbReference type="SUPFAM" id="SSF47336">
    <property type="entry name" value="ACP-like"/>
    <property type="match status" value="1"/>
</dbReference>
<dbReference type="AlphaFoldDB" id="H5TRF1"/>
<dbReference type="SMART" id="SM00824">
    <property type="entry name" value="PKS_TE"/>
    <property type="match status" value="1"/>
</dbReference>
<dbReference type="STRING" id="1108044.GOOTI_193_00060"/>
<reference evidence="5" key="1">
    <citation type="submission" date="2012-02" db="EMBL/GenBank/DDBJ databases">
        <title>Whole genome shotgun sequence of Gordonia otitidis NBRC 100426.</title>
        <authorList>
            <person name="Yoshida I."/>
            <person name="Hosoyama A."/>
            <person name="Tsuchikane K."/>
            <person name="Katsumata H."/>
            <person name="Yamazaki S."/>
            <person name="Fujita N."/>
        </authorList>
    </citation>
    <scope>NUCLEOTIDE SEQUENCE [LARGE SCALE GENOMIC DNA]</scope>
    <source>
        <strain evidence="5">NBRC 100426</strain>
    </source>
</reference>
<dbReference type="Gene3D" id="1.10.1200.10">
    <property type="entry name" value="ACP-like"/>
    <property type="match status" value="1"/>
</dbReference>
<evidence type="ECO:0000256" key="2">
    <source>
        <dbReference type="ARBA" id="ARBA00022450"/>
    </source>
</evidence>
<keyword evidence="3" id="KW-0597">Phosphoprotein</keyword>
<sequence length="862" mass="91627">MTTSADPTVADPSALAARSVRAAIIASARRFPDRSAVRMAPYSGPGADAMTYGQLVDRAGIAANSIAARDANTSNPVVVQVGLSADAVALVLGVFLSGHPLVALDPQLPGERVSTILSELDRHGRPARMMIADAEHLDAVHDLAGERDLPLAGLDAVMTASPGDRPARTFGAGRTETTDTVTSIQFTSGSTGIPKGVLHPNGMWLCDSELMRTGFGVIPGRRVALCLPISFGAGLNVLIGSLINGADIAAIDPRDRAPGTVLDALAESRAEIAFLAPSLLRALSGAQDAASHPAWRSLRRIITTGEALTADVAQAVLAHAPDATVTNWVGSSETSALAYFDLRAGDIVAAGALPAGSPAPHKTITIDDDGRVVVSSRYLALGYLDPSADRGRFTRDAAGLSSFRTGDRGRWDGTALTLTGRVDDAVKIRGYLVEPAEVHRAIMSDGDLSEAAVIARTDSGSGRTELIAYVAPIPGGRTPPAAEIRNRLRERLPEWMIPAHLIELSSLPRTARGKVDRSALPAPSRRIDPPTGDLERSVASIWTHALGLDEVGRDENIYAIGADSLTVAQILVGVTRRFGVALTQADAAAAPTVAEMARTLDSRLRPDNSAVWREALAPTTVPLRHGLGQTVFCFAGAGASALVFVALADHLARDPRIGAIYGFQPHGLENRGFPDWTVGIAARRHLRDLRRIQPHGPYVLLGHSLGGLIALEVARRLRHAGEQVDLVMTLDTFVPHTIARATESSVRSGVSVPATEATQSRSQLWRNRIQLLRAGFLTERPVDSARAMEQVGWRVGRFHRPVPYHGRVLVVLGADNHHDERVWTEHLTPGDVSIARSAADHMSIVREPHISEVVAHFVDALP</sequence>
<dbReference type="Pfam" id="PF00550">
    <property type="entry name" value="PP-binding"/>
    <property type="match status" value="1"/>
</dbReference>
<dbReference type="InterPro" id="IPR006162">
    <property type="entry name" value="Ppantetheine_attach_site"/>
</dbReference>
<dbReference type="Gene3D" id="3.40.50.12780">
    <property type="entry name" value="N-terminal domain of ligase-like"/>
    <property type="match status" value="1"/>
</dbReference>
<dbReference type="InterPro" id="IPR000873">
    <property type="entry name" value="AMP-dep_synth/lig_dom"/>
</dbReference>